<protein>
    <submittedName>
        <fullName evidence="1">Uncharacterized protein</fullName>
    </submittedName>
</protein>
<sequence>KLRVAQVVCQSLQTISSKFVLIPKNMIMCRATSDLNAGMATQVEIKFSRMAYL</sequence>
<dbReference type="Gramene" id="OB02G34850.1">
    <property type="protein sequence ID" value="OB02G34850.1"/>
    <property type="gene ID" value="OB02G34850"/>
</dbReference>
<reference evidence="1" key="1">
    <citation type="submission" date="2013-04" db="UniProtKB">
        <authorList>
            <consortium name="EnsemblPlants"/>
        </authorList>
    </citation>
    <scope>IDENTIFICATION</scope>
</reference>
<dbReference type="Proteomes" id="UP000006038">
    <property type="component" value="Unassembled WGS sequence"/>
</dbReference>
<organism evidence="1">
    <name type="scientific">Oryza brachyantha</name>
    <name type="common">malo sina</name>
    <dbReference type="NCBI Taxonomy" id="4533"/>
    <lineage>
        <taxon>Eukaryota</taxon>
        <taxon>Viridiplantae</taxon>
        <taxon>Streptophyta</taxon>
        <taxon>Embryophyta</taxon>
        <taxon>Tracheophyta</taxon>
        <taxon>Spermatophyta</taxon>
        <taxon>Magnoliopsida</taxon>
        <taxon>Liliopsida</taxon>
        <taxon>Poales</taxon>
        <taxon>Poaceae</taxon>
        <taxon>BOP clade</taxon>
        <taxon>Oryzoideae</taxon>
        <taxon>Oryzeae</taxon>
        <taxon>Oryzinae</taxon>
        <taxon>Oryza</taxon>
    </lineage>
</organism>
<dbReference type="HOGENOM" id="CLU_202797_0_0_1"/>
<name>J3LFR8_ORYBR</name>
<dbReference type="AlphaFoldDB" id="J3LFR8"/>
<evidence type="ECO:0000313" key="1">
    <source>
        <dbReference type="EnsemblPlants" id="OB02G34850.1"/>
    </source>
</evidence>
<evidence type="ECO:0000313" key="2">
    <source>
        <dbReference type="Proteomes" id="UP000006038"/>
    </source>
</evidence>
<accession>J3LFR8</accession>
<proteinExistence type="predicted"/>
<keyword evidence="2" id="KW-1185">Reference proteome</keyword>
<dbReference type="EnsemblPlants" id="OB02G34850.1">
    <property type="protein sequence ID" value="OB02G34850.1"/>
    <property type="gene ID" value="OB02G34850"/>
</dbReference>